<dbReference type="Proteomes" id="UP001189429">
    <property type="component" value="Unassembled WGS sequence"/>
</dbReference>
<feature type="non-terminal residue" evidence="2">
    <location>
        <position position="1"/>
    </location>
</feature>
<organism evidence="2 3">
    <name type="scientific">Prorocentrum cordatum</name>
    <dbReference type="NCBI Taxonomy" id="2364126"/>
    <lineage>
        <taxon>Eukaryota</taxon>
        <taxon>Sar</taxon>
        <taxon>Alveolata</taxon>
        <taxon>Dinophyceae</taxon>
        <taxon>Prorocentrales</taxon>
        <taxon>Prorocentraceae</taxon>
        <taxon>Prorocentrum</taxon>
    </lineage>
</organism>
<dbReference type="EMBL" id="CAUYUJ010014952">
    <property type="protein sequence ID" value="CAK0848139.1"/>
    <property type="molecule type" value="Genomic_DNA"/>
</dbReference>
<gene>
    <name evidence="2" type="ORF">PCOR1329_LOCUS41156</name>
</gene>
<evidence type="ECO:0000313" key="3">
    <source>
        <dbReference type="Proteomes" id="UP001189429"/>
    </source>
</evidence>
<reference evidence="2" key="1">
    <citation type="submission" date="2023-10" db="EMBL/GenBank/DDBJ databases">
        <authorList>
            <person name="Chen Y."/>
            <person name="Shah S."/>
            <person name="Dougan E. K."/>
            <person name="Thang M."/>
            <person name="Chan C."/>
        </authorList>
    </citation>
    <scope>NUCLEOTIDE SEQUENCE [LARGE SCALE GENOMIC DNA]</scope>
</reference>
<feature type="region of interest" description="Disordered" evidence="1">
    <location>
        <begin position="60"/>
        <end position="102"/>
    </location>
</feature>
<comment type="caution">
    <text evidence="2">The sequence shown here is derived from an EMBL/GenBank/DDBJ whole genome shotgun (WGS) entry which is preliminary data.</text>
</comment>
<sequence length="272" mass="29581">GTVDLTQVLAVDNLLGTSARNAQHDLEVSDKEQPRQPRHTAAKKIRSALAAVFQGAVDKAKSALQDHGRHRARLEGSRTPPPTPYQEAQTLRARDPRARPAAPPLLARPRLLLQRLLQMLLPIATSATSSRPTSRSPAPGVVVHAGLHATSGGPQQLAERSDEAALFYANIRERGPRAECWVATEGKKHQLLALVETHIGTANASHTFLKIGKDDWKPSKCDALPKHRYTESVHEAGPCCGFAQMAWHRKTGNIVAITYYAEPRDSIAGPVL</sequence>
<protein>
    <recommendedName>
        <fullName evidence="4">SCP domain-containing protein</fullName>
    </recommendedName>
</protein>
<proteinExistence type="predicted"/>
<evidence type="ECO:0008006" key="4">
    <source>
        <dbReference type="Google" id="ProtNLM"/>
    </source>
</evidence>
<keyword evidence="3" id="KW-1185">Reference proteome</keyword>
<accession>A0ABN9TPX3</accession>
<evidence type="ECO:0000313" key="2">
    <source>
        <dbReference type="EMBL" id="CAK0848139.1"/>
    </source>
</evidence>
<evidence type="ECO:0000256" key="1">
    <source>
        <dbReference type="SAM" id="MobiDB-lite"/>
    </source>
</evidence>
<name>A0ABN9TPX3_9DINO</name>
<feature type="non-terminal residue" evidence="2">
    <location>
        <position position="272"/>
    </location>
</feature>